<dbReference type="InterPro" id="IPR014757">
    <property type="entry name" value="Tscrpt_reg_IclR_C"/>
</dbReference>
<dbReference type="InterPro" id="IPR005471">
    <property type="entry name" value="Tscrpt_reg_IclR_N"/>
</dbReference>
<protein>
    <recommendedName>
        <fullName evidence="6">Glycerol operon regulatory protein</fullName>
    </recommendedName>
</protein>
<gene>
    <name evidence="9" type="ordered locus">BLASA_1634</name>
</gene>
<dbReference type="InterPro" id="IPR036390">
    <property type="entry name" value="WH_DNA-bd_sf"/>
</dbReference>
<dbReference type="SMART" id="SM00346">
    <property type="entry name" value="HTH_ICLR"/>
    <property type="match status" value="1"/>
</dbReference>
<proteinExistence type="predicted"/>
<evidence type="ECO:0000313" key="10">
    <source>
        <dbReference type="Proteomes" id="UP000007517"/>
    </source>
</evidence>
<dbReference type="InterPro" id="IPR036388">
    <property type="entry name" value="WH-like_DNA-bd_sf"/>
</dbReference>
<dbReference type="PROSITE" id="PS51077">
    <property type="entry name" value="HTH_ICLR"/>
    <property type="match status" value="1"/>
</dbReference>
<dbReference type="Pfam" id="PF09339">
    <property type="entry name" value="HTH_IclR"/>
    <property type="match status" value="1"/>
</dbReference>
<keyword evidence="10" id="KW-1185">Reference proteome</keyword>
<dbReference type="PROSITE" id="PS51078">
    <property type="entry name" value="ICLR_ED"/>
    <property type="match status" value="1"/>
</dbReference>
<organism evidence="9 10">
    <name type="scientific">Blastococcus saxobsidens (strain DD2)</name>
    <dbReference type="NCBI Taxonomy" id="1146883"/>
    <lineage>
        <taxon>Bacteria</taxon>
        <taxon>Bacillati</taxon>
        <taxon>Actinomycetota</taxon>
        <taxon>Actinomycetes</taxon>
        <taxon>Geodermatophilales</taxon>
        <taxon>Geodermatophilaceae</taxon>
        <taxon>Blastococcus</taxon>
    </lineage>
</organism>
<dbReference type="EMBL" id="FO117623">
    <property type="protein sequence ID" value="CCG02559.1"/>
    <property type="molecule type" value="Genomic_DNA"/>
</dbReference>
<dbReference type="InterPro" id="IPR029016">
    <property type="entry name" value="GAF-like_dom_sf"/>
</dbReference>
<dbReference type="HOGENOM" id="CLU_062618_4_3_11"/>
<dbReference type="AlphaFoldDB" id="H6RMC3"/>
<dbReference type="GO" id="GO:0003677">
    <property type="term" value="F:DNA binding"/>
    <property type="evidence" value="ECO:0007669"/>
    <property type="project" value="UniProtKB-KW"/>
</dbReference>
<keyword evidence="4" id="KW-0804">Transcription</keyword>
<dbReference type="Proteomes" id="UP000007517">
    <property type="component" value="Chromosome"/>
</dbReference>
<evidence type="ECO:0000256" key="3">
    <source>
        <dbReference type="ARBA" id="ARBA00023125"/>
    </source>
</evidence>
<comment type="function">
    <text evidence="5">May be an activator protein for the gylABX operon.</text>
</comment>
<keyword evidence="3" id="KW-0238">DNA-binding</keyword>
<evidence type="ECO:0000259" key="8">
    <source>
        <dbReference type="PROSITE" id="PS51078"/>
    </source>
</evidence>
<dbReference type="SUPFAM" id="SSF55781">
    <property type="entry name" value="GAF domain-like"/>
    <property type="match status" value="1"/>
</dbReference>
<evidence type="ECO:0000259" key="7">
    <source>
        <dbReference type="PROSITE" id="PS51077"/>
    </source>
</evidence>
<dbReference type="SUPFAM" id="SSF46785">
    <property type="entry name" value="Winged helix' DNA-binding domain"/>
    <property type="match status" value="1"/>
</dbReference>
<dbReference type="STRING" id="1146883.BLASA_1634"/>
<dbReference type="GO" id="GO:0045892">
    <property type="term" value="P:negative regulation of DNA-templated transcription"/>
    <property type="evidence" value="ECO:0007669"/>
    <property type="project" value="TreeGrafter"/>
</dbReference>
<evidence type="ECO:0000256" key="2">
    <source>
        <dbReference type="ARBA" id="ARBA00023015"/>
    </source>
</evidence>
<accession>H6RMC3</accession>
<keyword evidence="2" id="KW-0805">Transcription regulation</keyword>
<dbReference type="eggNOG" id="COG1414">
    <property type="taxonomic scope" value="Bacteria"/>
</dbReference>
<dbReference type="Pfam" id="PF01614">
    <property type="entry name" value="IclR_C"/>
    <property type="match status" value="1"/>
</dbReference>
<feature type="domain" description="IclR-ED" evidence="8">
    <location>
        <begin position="74"/>
        <end position="256"/>
    </location>
</feature>
<dbReference type="PANTHER" id="PTHR30136">
    <property type="entry name" value="HELIX-TURN-HELIX TRANSCRIPTIONAL REGULATOR, ICLR FAMILY"/>
    <property type="match status" value="1"/>
</dbReference>
<feature type="domain" description="HTH iclR-type" evidence="7">
    <location>
        <begin position="12"/>
        <end position="73"/>
    </location>
</feature>
<evidence type="ECO:0000256" key="1">
    <source>
        <dbReference type="ARBA" id="ARBA00022798"/>
    </source>
</evidence>
<dbReference type="FunFam" id="1.10.10.10:FF:000056">
    <property type="entry name" value="IclR family transcriptional regulator"/>
    <property type="match status" value="1"/>
</dbReference>
<dbReference type="PANTHER" id="PTHR30136:SF24">
    <property type="entry name" value="HTH-TYPE TRANSCRIPTIONAL REPRESSOR ALLR"/>
    <property type="match status" value="1"/>
</dbReference>
<dbReference type="Gene3D" id="3.30.450.40">
    <property type="match status" value="1"/>
</dbReference>
<evidence type="ECO:0000256" key="4">
    <source>
        <dbReference type="ARBA" id="ARBA00023163"/>
    </source>
</evidence>
<keyword evidence="1" id="KW-0319">Glycerol metabolism</keyword>
<evidence type="ECO:0000256" key="5">
    <source>
        <dbReference type="ARBA" id="ARBA00058938"/>
    </source>
</evidence>
<evidence type="ECO:0000256" key="6">
    <source>
        <dbReference type="ARBA" id="ARBA00070406"/>
    </source>
</evidence>
<dbReference type="GO" id="GO:0006071">
    <property type="term" value="P:glycerol metabolic process"/>
    <property type="evidence" value="ECO:0007669"/>
    <property type="project" value="UniProtKB-KW"/>
</dbReference>
<reference evidence="9 10" key="1">
    <citation type="journal article" date="2012" name="J. Bacteriol.">
        <title>Genome Sequence of Blastococcus saxobsidens DD2, a Stone-Inhabiting Bacterium.</title>
        <authorList>
            <person name="Chouaia B."/>
            <person name="Crotti E."/>
            <person name="Brusetti L."/>
            <person name="Daffonchio D."/>
            <person name="Essoussi I."/>
            <person name="Nouioui I."/>
            <person name="Sbissi I."/>
            <person name="Ghodhbane-Gtari F."/>
            <person name="Gtari M."/>
            <person name="Vacherie B."/>
            <person name="Barbe V."/>
            <person name="Medigue C."/>
            <person name="Gury J."/>
            <person name="Pujic P."/>
            <person name="Normand P."/>
        </authorList>
    </citation>
    <scope>NUCLEOTIDE SEQUENCE [LARGE SCALE GENOMIC DNA]</scope>
    <source>
        <strain evidence="9 10">DD2</strain>
    </source>
</reference>
<name>H6RMC3_BLASD</name>
<evidence type="ECO:0000313" key="9">
    <source>
        <dbReference type="EMBL" id="CCG02559.1"/>
    </source>
</evidence>
<dbReference type="KEGG" id="bsd:BLASA_1634"/>
<dbReference type="GO" id="GO:0003700">
    <property type="term" value="F:DNA-binding transcription factor activity"/>
    <property type="evidence" value="ECO:0007669"/>
    <property type="project" value="TreeGrafter"/>
</dbReference>
<sequence>MQDSRVARVNSVQSVDRAVSILQVLARRGSVGVTEIAGELGMHKSTAFRLLATLEARGLVEQNAERGRYQLGYGVVQLAAGATKSAGLALLGLPICRELAETVGETVNVAVHDGRWVVSVDQVIGAAAVTTVNWVGQRSPMHATSAGKVFLAHMSPDQLDAAIAEDLERYTPHTVVDQDVLRHQLAIVRERGFASTSEEHEMGLAAIAAPVCSIDGGVVAAVTVSGPTFRVNEDTMPGLAKHVIAAAGEISQRNGHPKRG</sequence>
<dbReference type="InterPro" id="IPR050707">
    <property type="entry name" value="HTH_MetabolicPath_Reg"/>
</dbReference>
<reference evidence="10" key="2">
    <citation type="submission" date="2012-02" db="EMBL/GenBank/DDBJ databases">
        <title>Complete genome sequence of Blastococcus saxobsidens strain DD2.</title>
        <authorList>
            <person name="Genoscope."/>
        </authorList>
    </citation>
    <scope>NUCLEOTIDE SEQUENCE [LARGE SCALE GENOMIC DNA]</scope>
    <source>
        <strain evidence="10">DD2</strain>
    </source>
</reference>
<dbReference type="Gene3D" id="1.10.10.10">
    <property type="entry name" value="Winged helix-like DNA-binding domain superfamily/Winged helix DNA-binding domain"/>
    <property type="match status" value="1"/>
</dbReference>